<evidence type="ECO:0000256" key="1">
    <source>
        <dbReference type="SAM" id="SignalP"/>
    </source>
</evidence>
<reference evidence="2" key="2">
    <citation type="submission" date="2020-11" db="EMBL/GenBank/DDBJ databases">
        <authorList>
            <person name="McCartney M.A."/>
            <person name="Auch B."/>
            <person name="Kono T."/>
            <person name="Mallez S."/>
            <person name="Becker A."/>
            <person name="Gohl D.M."/>
            <person name="Silverstein K.A.T."/>
            <person name="Koren S."/>
            <person name="Bechman K.B."/>
            <person name="Herman A."/>
            <person name="Abrahante J.E."/>
            <person name="Garbe J."/>
        </authorList>
    </citation>
    <scope>NUCLEOTIDE SEQUENCE</scope>
    <source>
        <strain evidence="2">Duluth1</strain>
        <tissue evidence="2">Whole animal</tissue>
    </source>
</reference>
<name>A0A9D4KBE8_DREPO</name>
<gene>
    <name evidence="2" type="ORF">DPMN_109794</name>
</gene>
<dbReference type="AlphaFoldDB" id="A0A9D4KBE8"/>
<proteinExistence type="predicted"/>
<dbReference type="EMBL" id="JAIWYP010000004">
    <property type="protein sequence ID" value="KAH3836424.1"/>
    <property type="molecule type" value="Genomic_DNA"/>
</dbReference>
<evidence type="ECO:0000313" key="3">
    <source>
        <dbReference type="Proteomes" id="UP000828390"/>
    </source>
</evidence>
<dbReference type="Proteomes" id="UP000828390">
    <property type="component" value="Unassembled WGS sequence"/>
</dbReference>
<keyword evidence="1" id="KW-0732">Signal</keyword>
<sequence length="266" mass="29503">MRCGRYLVTVILSVLSILSEHGLMGTANGTSIECASDSDFTFKFYSKICAKSITIAECDLGKEECMMLATTHENKYSVMYTRRGGVLRIKDLDEETVGTYQCYETFNPFNVVSTHILLADYKSPMENCIGNSLKTTGGGRTDKYGHIVMGTLTNTSLECSSNVGLTFRFFSNILPSPVTIAECDFTTESCIMLQTTFKNKFDVFYTGRAGVLYIASLDDETIGEYRCCETFNPTNFISVDINLPYRNDVVNTTYGVPKATESINGN</sequence>
<organism evidence="2 3">
    <name type="scientific">Dreissena polymorpha</name>
    <name type="common">Zebra mussel</name>
    <name type="synonym">Mytilus polymorpha</name>
    <dbReference type="NCBI Taxonomy" id="45954"/>
    <lineage>
        <taxon>Eukaryota</taxon>
        <taxon>Metazoa</taxon>
        <taxon>Spiralia</taxon>
        <taxon>Lophotrochozoa</taxon>
        <taxon>Mollusca</taxon>
        <taxon>Bivalvia</taxon>
        <taxon>Autobranchia</taxon>
        <taxon>Heteroconchia</taxon>
        <taxon>Euheterodonta</taxon>
        <taxon>Imparidentia</taxon>
        <taxon>Neoheterodontei</taxon>
        <taxon>Myida</taxon>
        <taxon>Dreissenoidea</taxon>
        <taxon>Dreissenidae</taxon>
        <taxon>Dreissena</taxon>
    </lineage>
</organism>
<reference evidence="2" key="1">
    <citation type="journal article" date="2019" name="bioRxiv">
        <title>The Genome of the Zebra Mussel, Dreissena polymorpha: A Resource for Invasive Species Research.</title>
        <authorList>
            <person name="McCartney M.A."/>
            <person name="Auch B."/>
            <person name="Kono T."/>
            <person name="Mallez S."/>
            <person name="Zhang Y."/>
            <person name="Obille A."/>
            <person name="Becker A."/>
            <person name="Abrahante J.E."/>
            <person name="Garbe J."/>
            <person name="Badalamenti J.P."/>
            <person name="Herman A."/>
            <person name="Mangelson H."/>
            <person name="Liachko I."/>
            <person name="Sullivan S."/>
            <person name="Sone E.D."/>
            <person name="Koren S."/>
            <person name="Silverstein K.A.T."/>
            <person name="Beckman K.B."/>
            <person name="Gohl D.M."/>
        </authorList>
    </citation>
    <scope>NUCLEOTIDE SEQUENCE</scope>
    <source>
        <strain evidence="2">Duluth1</strain>
        <tissue evidence="2">Whole animal</tissue>
    </source>
</reference>
<keyword evidence="3" id="KW-1185">Reference proteome</keyword>
<protein>
    <submittedName>
        <fullName evidence="2">Uncharacterized protein</fullName>
    </submittedName>
</protein>
<feature type="chain" id="PRO_5039051672" evidence="1">
    <location>
        <begin position="20"/>
        <end position="266"/>
    </location>
</feature>
<accession>A0A9D4KBE8</accession>
<evidence type="ECO:0000313" key="2">
    <source>
        <dbReference type="EMBL" id="KAH3836424.1"/>
    </source>
</evidence>
<comment type="caution">
    <text evidence="2">The sequence shown here is derived from an EMBL/GenBank/DDBJ whole genome shotgun (WGS) entry which is preliminary data.</text>
</comment>
<feature type="signal peptide" evidence="1">
    <location>
        <begin position="1"/>
        <end position="19"/>
    </location>
</feature>